<reference evidence="2" key="2">
    <citation type="journal article" date="2008" name="Nucleic Acids Res.">
        <title>The rice annotation project database (RAP-DB): 2008 update.</title>
        <authorList>
            <consortium name="The rice annotation project (RAP)"/>
        </authorList>
    </citation>
    <scope>GENOME REANNOTATION</scope>
    <source>
        <strain evidence="2">cv. Nipponbare</strain>
    </source>
</reference>
<sequence length="67" mass="7700">MWATVASCGCVTGTHMSVTRYYYLTTTPTGTTGELLHLQVSGDLKEERRAKDEITLFLRKRKTNKWF</sequence>
<name>Q6K6A9_ORYSJ</name>
<dbReference type="EMBL" id="AP005111">
    <property type="protein sequence ID" value="BAD22011.1"/>
    <property type="molecule type" value="Genomic_DNA"/>
</dbReference>
<accession>Q6K6A9</accession>
<protein>
    <submittedName>
        <fullName evidence="1">Uncharacterized protein</fullName>
    </submittedName>
</protein>
<evidence type="ECO:0000313" key="1">
    <source>
        <dbReference type="EMBL" id="BAD22011.1"/>
    </source>
</evidence>
<dbReference type="AlphaFoldDB" id="Q6K6A9"/>
<organism evidence="1 2">
    <name type="scientific">Oryza sativa subsp. japonica</name>
    <name type="common">Rice</name>
    <dbReference type="NCBI Taxonomy" id="39947"/>
    <lineage>
        <taxon>Eukaryota</taxon>
        <taxon>Viridiplantae</taxon>
        <taxon>Streptophyta</taxon>
        <taxon>Embryophyta</taxon>
        <taxon>Tracheophyta</taxon>
        <taxon>Spermatophyta</taxon>
        <taxon>Magnoliopsida</taxon>
        <taxon>Liliopsida</taxon>
        <taxon>Poales</taxon>
        <taxon>Poaceae</taxon>
        <taxon>BOP clade</taxon>
        <taxon>Oryzoideae</taxon>
        <taxon>Oryzeae</taxon>
        <taxon>Oryzinae</taxon>
        <taxon>Oryza</taxon>
        <taxon>Oryza sativa</taxon>
    </lineage>
</organism>
<reference evidence="2" key="1">
    <citation type="journal article" date="2005" name="Nature">
        <title>The map-based sequence of the rice genome.</title>
        <authorList>
            <consortium name="International rice genome sequencing project (IRGSP)"/>
            <person name="Matsumoto T."/>
            <person name="Wu J."/>
            <person name="Kanamori H."/>
            <person name="Katayose Y."/>
            <person name="Fujisawa M."/>
            <person name="Namiki N."/>
            <person name="Mizuno H."/>
            <person name="Yamamoto K."/>
            <person name="Antonio B.A."/>
            <person name="Baba T."/>
            <person name="Sakata K."/>
            <person name="Nagamura Y."/>
            <person name="Aoki H."/>
            <person name="Arikawa K."/>
            <person name="Arita K."/>
            <person name="Bito T."/>
            <person name="Chiden Y."/>
            <person name="Fujitsuka N."/>
            <person name="Fukunaka R."/>
            <person name="Hamada M."/>
            <person name="Harada C."/>
            <person name="Hayashi A."/>
            <person name="Hijishita S."/>
            <person name="Honda M."/>
            <person name="Hosokawa S."/>
            <person name="Ichikawa Y."/>
            <person name="Idonuma A."/>
            <person name="Iijima M."/>
            <person name="Ikeda M."/>
            <person name="Ikeno M."/>
            <person name="Ito K."/>
            <person name="Ito S."/>
            <person name="Ito T."/>
            <person name="Ito Y."/>
            <person name="Ito Y."/>
            <person name="Iwabuchi A."/>
            <person name="Kamiya K."/>
            <person name="Karasawa W."/>
            <person name="Kurita K."/>
            <person name="Katagiri S."/>
            <person name="Kikuta A."/>
            <person name="Kobayashi H."/>
            <person name="Kobayashi N."/>
            <person name="Machita K."/>
            <person name="Maehara T."/>
            <person name="Masukawa M."/>
            <person name="Mizubayashi T."/>
            <person name="Mukai Y."/>
            <person name="Nagasaki H."/>
            <person name="Nagata Y."/>
            <person name="Naito S."/>
            <person name="Nakashima M."/>
            <person name="Nakama Y."/>
            <person name="Nakamichi Y."/>
            <person name="Nakamura M."/>
            <person name="Meguro A."/>
            <person name="Negishi M."/>
            <person name="Ohta I."/>
            <person name="Ohta T."/>
            <person name="Okamoto M."/>
            <person name="Ono N."/>
            <person name="Saji S."/>
            <person name="Sakaguchi M."/>
            <person name="Sakai K."/>
            <person name="Shibata M."/>
            <person name="Shimokawa T."/>
            <person name="Song J."/>
            <person name="Takazaki Y."/>
            <person name="Terasawa K."/>
            <person name="Tsugane M."/>
            <person name="Tsuji K."/>
            <person name="Ueda S."/>
            <person name="Waki K."/>
            <person name="Yamagata H."/>
            <person name="Yamamoto M."/>
            <person name="Yamamoto S."/>
            <person name="Yamane H."/>
            <person name="Yoshiki S."/>
            <person name="Yoshihara R."/>
            <person name="Yukawa K."/>
            <person name="Zhong H."/>
            <person name="Yano M."/>
            <person name="Yuan Q."/>
            <person name="Ouyang S."/>
            <person name="Liu J."/>
            <person name="Jones K.M."/>
            <person name="Gansberger K."/>
            <person name="Moffat K."/>
            <person name="Hill J."/>
            <person name="Bera J."/>
            <person name="Fadrosh D."/>
            <person name="Jin S."/>
            <person name="Johri S."/>
            <person name="Kim M."/>
            <person name="Overton L."/>
            <person name="Reardon M."/>
            <person name="Tsitrin T."/>
            <person name="Vuong H."/>
            <person name="Weaver B."/>
            <person name="Ciecko A."/>
            <person name="Tallon L."/>
            <person name="Jackson J."/>
            <person name="Pai G."/>
            <person name="Aken S.V."/>
            <person name="Utterback T."/>
            <person name="Reidmuller S."/>
            <person name="Feldblyum T."/>
            <person name="Hsiao J."/>
            <person name="Zismann V."/>
            <person name="Iobst S."/>
            <person name="de Vazeille A.R."/>
            <person name="Buell C.R."/>
            <person name="Ying K."/>
            <person name="Li Y."/>
            <person name="Lu T."/>
            <person name="Huang Y."/>
            <person name="Zhao Q."/>
            <person name="Feng Q."/>
            <person name="Zhang L."/>
            <person name="Zhu J."/>
            <person name="Weng Q."/>
            <person name="Mu J."/>
            <person name="Lu Y."/>
            <person name="Fan D."/>
            <person name="Liu Y."/>
            <person name="Guan J."/>
            <person name="Zhang Y."/>
            <person name="Yu S."/>
            <person name="Liu X."/>
            <person name="Zhang Y."/>
            <person name="Hong G."/>
            <person name="Han B."/>
            <person name="Choisne N."/>
            <person name="Demange N."/>
            <person name="Orjeda G."/>
            <person name="Samain S."/>
            <person name="Cattolico L."/>
            <person name="Pelletier E."/>
            <person name="Couloux A."/>
            <person name="Segurens B."/>
            <person name="Wincker P."/>
            <person name="D'Hont A."/>
            <person name="Scarpelli C."/>
            <person name="Weissenbach J."/>
            <person name="Salanoubat M."/>
            <person name="Quetier F."/>
            <person name="Yu Y."/>
            <person name="Kim H.R."/>
            <person name="Rambo T."/>
            <person name="Currie J."/>
            <person name="Collura K."/>
            <person name="Luo M."/>
            <person name="Yang T."/>
            <person name="Ammiraju J.S.S."/>
            <person name="Engler F."/>
            <person name="Soderlund C."/>
            <person name="Wing R.A."/>
            <person name="Palmer L.E."/>
            <person name="de la Bastide M."/>
            <person name="Spiegel L."/>
            <person name="Nascimento L."/>
            <person name="Zutavern T."/>
            <person name="O'Shaughnessy A."/>
            <person name="Dike S."/>
            <person name="Dedhia N."/>
            <person name="Preston R."/>
            <person name="Balija V."/>
            <person name="McCombie W.R."/>
            <person name="Chow T."/>
            <person name="Chen H."/>
            <person name="Chung M."/>
            <person name="Chen C."/>
            <person name="Shaw J."/>
            <person name="Wu H."/>
            <person name="Hsiao K."/>
            <person name="Chao Y."/>
            <person name="Chu M."/>
            <person name="Cheng C."/>
            <person name="Hour A."/>
            <person name="Lee P."/>
            <person name="Lin S."/>
            <person name="Lin Y."/>
            <person name="Liou J."/>
            <person name="Liu S."/>
            <person name="Hsing Y."/>
            <person name="Raghuvanshi S."/>
            <person name="Mohanty A."/>
            <person name="Bharti A.K."/>
            <person name="Gaur A."/>
            <person name="Gupta V."/>
            <person name="Kumar D."/>
            <person name="Ravi V."/>
            <person name="Vij S."/>
            <person name="Kapur A."/>
            <person name="Khurana P."/>
            <person name="Khurana P."/>
            <person name="Khurana J.P."/>
            <person name="Tyagi A.K."/>
            <person name="Gaikwad K."/>
            <person name="Singh A."/>
            <person name="Dalal V."/>
            <person name="Srivastava S."/>
            <person name="Dixit A."/>
            <person name="Pal A.K."/>
            <person name="Ghazi I.A."/>
            <person name="Yadav M."/>
            <person name="Pandit A."/>
            <person name="Bhargava A."/>
            <person name="Sureshbabu K."/>
            <person name="Batra K."/>
            <person name="Sharma T.R."/>
            <person name="Mohapatra T."/>
            <person name="Singh N.K."/>
            <person name="Messing J."/>
            <person name="Nelson A.B."/>
            <person name="Fuks G."/>
            <person name="Kavchok S."/>
            <person name="Keizer G."/>
            <person name="Linton E."/>
            <person name="Llaca V."/>
            <person name="Song R."/>
            <person name="Tanyolac B."/>
            <person name="Young S."/>
            <person name="Ho-Il K."/>
            <person name="Hahn J.H."/>
            <person name="Sangsakoo G."/>
            <person name="Vanavichit A."/>
            <person name="de Mattos Luiz.A.T."/>
            <person name="Zimmer P.D."/>
            <person name="Malone G."/>
            <person name="Dellagostin O."/>
            <person name="de Oliveira A.C."/>
            <person name="Bevan M."/>
            <person name="Bancroft I."/>
            <person name="Minx P."/>
            <person name="Cordum H."/>
            <person name="Wilson R."/>
            <person name="Cheng Z."/>
            <person name="Jin W."/>
            <person name="Jiang J."/>
            <person name="Leong S.A."/>
            <person name="Iwama H."/>
            <person name="Gojobori T."/>
            <person name="Itoh T."/>
            <person name="Niimura Y."/>
            <person name="Fujii Y."/>
            <person name="Habara T."/>
            <person name="Sakai H."/>
            <person name="Sato Y."/>
            <person name="Wilson G."/>
            <person name="Kumar K."/>
            <person name="McCouch S."/>
            <person name="Juretic N."/>
            <person name="Hoen D."/>
            <person name="Wright S."/>
            <person name="Bruskiewich R."/>
            <person name="Bureau T."/>
            <person name="Miyao A."/>
            <person name="Hirochika H."/>
            <person name="Nishikawa T."/>
            <person name="Kadowaki K."/>
            <person name="Sugiura M."/>
            <person name="Burr B."/>
            <person name="Sasaki T."/>
        </authorList>
    </citation>
    <scope>NUCLEOTIDE SEQUENCE [LARGE SCALE GENOMIC DNA]</scope>
    <source>
        <strain evidence="2">cv. Nipponbare</strain>
    </source>
</reference>
<dbReference type="Proteomes" id="UP000000763">
    <property type="component" value="Chromosome 2"/>
</dbReference>
<proteinExistence type="predicted"/>
<evidence type="ECO:0000313" key="2">
    <source>
        <dbReference type="Proteomes" id="UP000000763"/>
    </source>
</evidence>
<gene>
    <name evidence="1" type="primary">P0643F09.18</name>
</gene>